<dbReference type="GO" id="GO:0007165">
    <property type="term" value="P:signal transduction"/>
    <property type="evidence" value="ECO:0007669"/>
    <property type="project" value="InterPro"/>
</dbReference>
<dbReference type="InterPro" id="IPR013568">
    <property type="entry name" value="SEFIR_dom"/>
</dbReference>
<dbReference type="PROSITE" id="PS51534">
    <property type="entry name" value="SEFIR"/>
    <property type="match status" value="1"/>
</dbReference>
<gene>
    <name evidence="1" type="ORF">DW921_10920</name>
</gene>
<dbReference type="GeneID" id="78404795"/>
<sequence length="267" mass="31017">MSSSKNLFVSISYSQDNLDHKRWVSKLAQTLKNEGFKVLVDIFNLHGGEDINEFMENVIIHSDKVLIIMTQGYKEKADKRFAGAGYEAKLIANLIKENQHTRKFIPIKRDKDDCIPNFLKPLVFIDMSDDNLFNEKIEDLLLAISGSDSDYDDLIREINYQIDSLQPYEEYYGDTIPLIEQKKYQLSLKVQNAQSEHNFLEVIKYKIQIAQICQEQNKSQDAYKLEEGIREAYAMLSDFEKVQAKSIIADYNSDMALYIDQDINRNK</sequence>
<accession>A0A413SXK6</accession>
<dbReference type="PROSITE" id="PS50104">
    <property type="entry name" value="TIR"/>
    <property type="match status" value="1"/>
</dbReference>
<dbReference type="EMBL" id="QSFT01000025">
    <property type="protein sequence ID" value="RHA74240.1"/>
    <property type="molecule type" value="Genomic_DNA"/>
</dbReference>
<dbReference type="InterPro" id="IPR000157">
    <property type="entry name" value="TIR_dom"/>
</dbReference>
<name>A0A413SXK6_9BACT</name>
<dbReference type="Proteomes" id="UP000283855">
    <property type="component" value="Unassembled WGS sequence"/>
</dbReference>
<proteinExistence type="predicted"/>
<protein>
    <submittedName>
        <fullName evidence="1">TIR domain-containing protein</fullName>
    </submittedName>
</protein>
<dbReference type="RefSeq" id="WP_008140847.1">
    <property type="nucleotide sequence ID" value="NZ_CABJGD010000025.1"/>
</dbReference>
<dbReference type="AlphaFoldDB" id="A0A413SXK6"/>
<dbReference type="SUPFAM" id="SSF52200">
    <property type="entry name" value="Toll/Interleukin receptor TIR domain"/>
    <property type="match status" value="1"/>
</dbReference>
<organism evidence="1 2">
    <name type="scientific">Phocaeicola coprophilus</name>
    <dbReference type="NCBI Taxonomy" id="387090"/>
    <lineage>
        <taxon>Bacteria</taxon>
        <taxon>Pseudomonadati</taxon>
        <taxon>Bacteroidota</taxon>
        <taxon>Bacteroidia</taxon>
        <taxon>Bacteroidales</taxon>
        <taxon>Bacteroidaceae</taxon>
        <taxon>Phocaeicola</taxon>
    </lineage>
</organism>
<reference evidence="1 2" key="1">
    <citation type="submission" date="2018-08" db="EMBL/GenBank/DDBJ databases">
        <title>A genome reference for cultivated species of the human gut microbiota.</title>
        <authorList>
            <person name="Zou Y."/>
            <person name="Xue W."/>
            <person name="Luo G."/>
        </authorList>
    </citation>
    <scope>NUCLEOTIDE SEQUENCE [LARGE SCALE GENOMIC DNA]</scope>
    <source>
        <strain evidence="1 2">AM42-38</strain>
    </source>
</reference>
<dbReference type="Pfam" id="PF13676">
    <property type="entry name" value="TIR_2"/>
    <property type="match status" value="1"/>
</dbReference>
<comment type="caution">
    <text evidence="1">The sequence shown here is derived from an EMBL/GenBank/DDBJ whole genome shotgun (WGS) entry which is preliminary data.</text>
</comment>
<dbReference type="InterPro" id="IPR035897">
    <property type="entry name" value="Toll_tir_struct_dom_sf"/>
</dbReference>
<evidence type="ECO:0000313" key="2">
    <source>
        <dbReference type="Proteomes" id="UP000283855"/>
    </source>
</evidence>
<dbReference type="Gene3D" id="3.40.50.10140">
    <property type="entry name" value="Toll/interleukin-1 receptor homology (TIR) domain"/>
    <property type="match status" value="1"/>
</dbReference>
<evidence type="ECO:0000313" key="1">
    <source>
        <dbReference type="EMBL" id="RHA74240.1"/>
    </source>
</evidence>